<dbReference type="EMBL" id="BKCJ010004787">
    <property type="protein sequence ID" value="GEU63086.1"/>
    <property type="molecule type" value="Genomic_DNA"/>
</dbReference>
<feature type="region of interest" description="Disordered" evidence="1">
    <location>
        <begin position="35"/>
        <end position="54"/>
    </location>
</feature>
<accession>A0A6L2LMN6</accession>
<dbReference type="GO" id="GO:0003676">
    <property type="term" value="F:nucleic acid binding"/>
    <property type="evidence" value="ECO:0007669"/>
    <property type="project" value="InterPro"/>
</dbReference>
<feature type="domain" description="Integrase catalytic" evidence="2">
    <location>
        <begin position="160"/>
        <end position="320"/>
    </location>
</feature>
<dbReference type="Gene3D" id="3.30.420.10">
    <property type="entry name" value="Ribonuclease H-like superfamily/Ribonuclease H"/>
    <property type="match status" value="1"/>
</dbReference>
<comment type="caution">
    <text evidence="3">The sequence shown here is derived from an EMBL/GenBank/DDBJ whole genome shotgun (WGS) entry which is preliminary data.</text>
</comment>
<dbReference type="GO" id="GO:0015074">
    <property type="term" value="P:DNA integration"/>
    <property type="evidence" value="ECO:0007669"/>
    <property type="project" value="InterPro"/>
</dbReference>
<evidence type="ECO:0000259" key="2">
    <source>
        <dbReference type="PROSITE" id="PS50994"/>
    </source>
</evidence>
<dbReference type="CDD" id="cd09272">
    <property type="entry name" value="RNase_HI_RT_Ty1"/>
    <property type="match status" value="1"/>
</dbReference>
<dbReference type="PANTHER" id="PTHR11439:SF495">
    <property type="entry name" value="REVERSE TRANSCRIPTASE, RNA-DEPENDENT DNA POLYMERASE-RELATED"/>
    <property type="match status" value="1"/>
</dbReference>
<evidence type="ECO:0000313" key="3">
    <source>
        <dbReference type="EMBL" id="GEU63086.1"/>
    </source>
</evidence>
<organism evidence="3">
    <name type="scientific">Tanacetum cinerariifolium</name>
    <name type="common">Dalmatian daisy</name>
    <name type="synonym">Chrysanthemum cinerariifolium</name>
    <dbReference type="NCBI Taxonomy" id="118510"/>
    <lineage>
        <taxon>Eukaryota</taxon>
        <taxon>Viridiplantae</taxon>
        <taxon>Streptophyta</taxon>
        <taxon>Embryophyta</taxon>
        <taxon>Tracheophyta</taxon>
        <taxon>Spermatophyta</taxon>
        <taxon>Magnoliopsida</taxon>
        <taxon>eudicotyledons</taxon>
        <taxon>Gunneridae</taxon>
        <taxon>Pentapetalae</taxon>
        <taxon>asterids</taxon>
        <taxon>campanulids</taxon>
        <taxon>Asterales</taxon>
        <taxon>Asteraceae</taxon>
        <taxon>Asteroideae</taxon>
        <taxon>Anthemideae</taxon>
        <taxon>Anthemidinae</taxon>
        <taxon>Tanacetum</taxon>
    </lineage>
</organism>
<dbReference type="InterPro" id="IPR054722">
    <property type="entry name" value="PolX-like_BBD"/>
</dbReference>
<dbReference type="InterPro" id="IPR001584">
    <property type="entry name" value="Integrase_cat-core"/>
</dbReference>
<dbReference type="Pfam" id="PF13976">
    <property type="entry name" value="gag_pre-integrs"/>
    <property type="match status" value="1"/>
</dbReference>
<evidence type="ECO:0000256" key="1">
    <source>
        <dbReference type="SAM" id="MobiDB-lite"/>
    </source>
</evidence>
<protein>
    <submittedName>
        <fullName evidence="3">Uncharacterized mitochondrial protein AtMg00810-like</fullName>
    </submittedName>
</protein>
<dbReference type="Pfam" id="PF22936">
    <property type="entry name" value="Pol_BBD"/>
    <property type="match status" value="1"/>
</dbReference>
<dbReference type="InterPro" id="IPR025724">
    <property type="entry name" value="GAG-pre-integrase_dom"/>
</dbReference>
<dbReference type="InterPro" id="IPR012337">
    <property type="entry name" value="RNaseH-like_sf"/>
</dbReference>
<sequence length="1031" mass="115929">MTHSYPHRHVVPTAVLTRSRLVPFTATIPVTTAVPQTKVEHQRPTKHGGNPQHALKDKGVIDSGYSRHMIWNISYLFDFEEINGGYVAFGRNPRGGKIIGKGKIRIGKLDFDDVYFVKELKFNLFSVSQMCDKKNNVLFTNIECIVLSSNFKLPNENHVLLRVPGENNTYNVDLKNIVPTGDLTCIFTKATLDESNLWHRRLGHINFKTMNKLVKRNLVRGLPSKVFENNHTCVACKKGKQHRASWIKREFSVAGTPQQNGIAKRKNMTLIKVARTMLADLLLPIPFWAEAVNTACYVQNKVLVTKPHNKTPYELLLSRTPSIGFMRPFACPVTILNTLDLLDKFDGKAYEGFLVGYSVRSGPIWLFDIDALTQSMNYQPVVAGNQPNSSTFTAVGLNLTNITNTFSAAGPSNNVVSLNFKLGGKSLYVDPSQYPDDPDMPALEDITYLDDKEDVSAEADFSNLETNITVNPIPTTRVHKDHPITQIIGGLSSTPQTKSMTRMVKEQGFEDPDYPNKDYKVVKALYGFHQALRAWYETLDNYLLENGFQRGKIDQTLFINKQKASTTIDTEKPLLKDPDGEDVDLHTYRLMIGSLMYLTSSRLDIMFAVYACAHFQVTPKASHLHAVKRIFRYLKGNPHLGLWYPKNSPFSQEASDSDYARASLDRKSTIGGCQFLGYRLVSWQCKKQTVVATSSTKAKYVAAASCCAQVLWIQNQLLDYSLDQTVSGKDSSNSLIADNLPKIAILNAVSLKLMLFGLMIDDVHLMLSGHKEDASKQGRKILELDADEDVTLEEVDAEKDADETNEAEPAEVEEVLEVVIAAKLITEVVTTTTTTPITAAPVPKASALRRRRGVIIQDPEEAATASLSVQSEIKSKDKGKGILVEEPKPLKRQAQIEHDEAFARELEAELNANINWNKMDFFKGMTYTDIRPIFEKHFNSIWAFLEKGEKDIEEEDGKRKGKNLKQKAAKKQKIDEEVEELKTHLQIVPNDEDDVYTEATHLALKVLVVDYQIHTEHNIPYYKFIRADGIH</sequence>
<dbReference type="AlphaFoldDB" id="A0A6L2LMN6"/>
<gene>
    <name evidence="3" type="ORF">Tci_035064</name>
</gene>
<dbReference type="SUPFAM" id="SSF53098">
    <property type="entry name" value="Ribonuclease H-like"/>
    <property type="match status" value="1"/>
</dbReference>
<proteinExistence type="predicted"/>
<dbReference type="InterPro" id="IPR036397">
    <property type="entry name" value="RNaseH_sf"/>
</dbReference>
<dbReference type="PROSITE" id="PS50994">
    <property type="entry name" value="INTEGRASE"/>
    <property type="match status" value="1"/>
</dbReference>
<name>A0A6L2LMN6_TANCI</name>
<reference evidence="3" key="1">
    <citation type="journal article" date="2019" name="Sci. Rep.">
        <title>Draft genome of Tanacetum cinerariifolium, the natural source of mosquito coil.</title>
        <authorList>
            <person name="Yamashiro T."/>
            <person name="Shiraishi A."/>
            <person name="Satake H."/>
            <person name="Nakayama K."/>
        </authorList>
    </citation>
    <scope>NUCLEOTIDE SEQUENCE</scope>
</reference>
<dbReference type="PANTHER" id="PTHR11439">
    <property type="entry name" value="GAG-POL-RELATED RETROTRANSPOSON"/>
    <property type="match status" value="1"/>
</dbReference>